<name>A0A8E0VHY5_9TREM</name>
<dbReference type="Proteomes" id="UP000728185">
    <property type="component" value="Unassembled WGS sequence"/>
</dbReference>
<dbReference type="Gene3D" id="2.170.270.10">
    <property type="entry name" value="SET domain"/>
    <property type="match status" value="1"/>
</dbReference>
<dbReference type="EMBL" id="LUCM01007836">
    <property type="protein sequence ID" value="KAA0189300.1"/>
    <property type="molecule type" value="Genomic_DNA"/>
</dbReference>
<dbReference type="PANTHER" id="PTHR12197:SF251">
    <property type="entry name" value="EG:BACR7C10.4 PROTEIN"/>
    <property type="match status" value="1"/>
</dbReference>
<evidence type="ECO:0000313" key="1">
    <source>
        <dbReference type="EMBL" id="KAA0189300.1"/>
    </source>
</evidence>
<comment type="caution">
    <text evidence="1">The sequence shown here is derived from an EMBL/GenBank/DDBJ whole genome shotgun (WGS) entry which is preliminary data.</text>
</comment>
<proteinExistence type="predicted"/>
<evidence type="ECO:0000313" key="2">
    <source>
        <dbReference type="Proteomes" id="UP000728185"/>
    </source>
</evidence>
<dbReference type="PANTHER" id="PTHR12197">
    <property type="entry name" value="HISTONE-LYSINE N-METHYLTRANSFERASE SMYD"/>
    <property type="match status" value="1"/>
</dbReference>
<sequence>MEPKKSILQDGSNEEDFKKDQKFISDFAGLMQTIASFMGNNPPPLPERELFSLFCRIRINSFVITDQWGADLAAGLFLQAAHLDHACKPNLEYIFRGKEIVCLAVEGITDRSEARINYGDPLSTTSSRQEMLRRRYFFTCTCSLCIDSNRDRKISSLICCESFDLSEAFPLAQAKPSNKLKFIVPYQNPSSDLVLCCPSCETLYSHNLINQLSTFLTSFTEKTPTVERAADAIRLYCLLRGLKSPVKSNTKLLDNPQILESYVPLLPAYYRLFGRSAHHVLLARVCRMGCFALRMENTEAVVQAIKTGSDPKDFSRARFNRLLIAMGLDYFEWQMCWNAGPQFIIGLHALDLSGFLLRWITDAQFINEDYMDSVSRLSACSLSTKNLAQVLCRLAVTAERLLDKFAPFDACVAESLKRLRALV</sequence>
<dbReference type="InterPro" id="IPR046341">
    <property type="entry name" value="SET_dom_sf"/>
</dbReference>
<dbReference type="OrthoDB" id="265717at2759"/>
<accession>A0A8E0VHY5</accession>
<protein>
    <recommendedName>
        <fullName evidence="3">SET domain-containing protein</fullName>
    </recommendedName>
</protein>
<dbReference type="InterPro" id="IPR050869">
    <property type="entry name" value="H3K4_H4K5_MeTrfase"/>
</dbReference>
<dbReference type="GO" id="GO:0005634">
    <property type="term" value="C:nucleus"/>
    <property type="evidence" value="ECO:0007669"/>
    <property type="project" value="TreeGrafter"/>
</dbReference>
<dbReference type="SUPFAM" id="SSF82199">
    <property type="entry name" value="SET domain"/>
    <property type="match status" value="1"/>
</dbReference>
<dbReference type="AlphaFoldDB" id="A0A8E0VHY5"/>
<keyword evidence="2" id="KW-1185">Reference proteome</keyword>
<organism evidence="1 2">
    <name type="scientific">Fasciolopsis buskii</name>
    <dbReference type="NCBI Taxonomy" id="27845"/>
    <lineage>
        <taxon>Eukaryota</taxon>
        <taxon>Metazoa</taxon>
        <taxon>Spiralia</taxon>
        <taxon>Lophotrochozoa</taxon>
        <taxon>Platyhelminthes</taxon>
        <taxon>Trematoda</taxon>
        <taxon>Digenea</taxon>
        <taxon>Plagiorchiida</taxon>
        <taxon>Echinostomata</taxon>
        <taxon>Echinostomatoidea</taxon>
        <taxon>Fasciolidae</taxon>
        <taxon>Fasciolopsis</taxon>
    </lineage>
</organism>
<reference evidence="1" key="1">
    <citation type="submission" date="2019-05" db="EMBL/GenBank/DDBJ databases">
        <title>Annotation for the trematode Fasciolopsis buski.</title>
        <authorList>
            <person name="Choi Y.-J."/>
        </authorList>
    </citation>
    <scope>NUCLEOTIDE SEQUENCE</scope>
    <source>
        <strain evidence="1">HT</strain>
        <tissue evidence="1">Whole worm</tissue>
    </source>
</reference>
<evidence type="ECO:0008006" key="3">
    <source>
        <dbReference type="Google" id="ProtNLM"/>
    </source>
</evidence>
<gene>
    <name evidence="1" type="ORF">FBUS_10645</name>
</gene>